<comment type="caution">
    <text evidence="1">The sequence shown here is derived from an EMBL/GenBank/DDBJ whole genome shotgun (WGS) entry which is preliminary data.</text>
</comment>
<evidence type="ECO:0000313" key="1">
    <source>
        <dbReference type="EMBL" id="PWA46249.1"/>
    </source>
</evidence>
<organism evidence="1 2">
    <name type="scientific">Artemisia annua</name>
    <name type="common">Sweet wormwood</name>
    <dbReference type="NCBI Taxonomy" id="35608"/>
    <lineage>
        <taxon>Eukaryota</taxon>
        <taxon>Viridiplantae</taxon>
        <taxon>Streptophyta</taxon>
        <taxon>Embryophyta</taxon>
        <taxon>Tracheophyta</taxon>
        <taxon>Spermatophyta</taxon>
        <taxon>Magnoliopsida</taxon>
        <taxon>eudicotyledons</taxon>
        <taxon>Gunneridae</taxon>
        <taxon>Pentapetalae</taxon>
        <taxon>asterids</taxon>
        <taxon>campanulids</taxon>
        <taxon>Asterales</taxon>
        <taxon>Asteraceae</taxon>
        <taxon>Asteroideae</taxon>
        <taxon>Anthemideae</taxon>
        <taxon>Artemisiinae</taxon>
        <taxon>Artemisia</taxon>
    </lineage>
</organism>
<evidence type="ECO:0000313" key="2">
    <source>
        <dbReference type="Proteomes" id="UP000245207"/>
    </source>
</evidence>
<dbReference type="Proteomes" id="UP000245207">
    <property type="component" value="Unassembled WGS sequence"/>
</dbReference>
<gene>
    <name evidence="1" type="ORF">CTI12_AA509480</name>
</gene>
<dbReference type="EMBL" id="PKPP01010378">
    <property type="protein sequence ID" value="PWA46249.1"/>
    <property type="molecule type" value="Genomic_DNA"/>
</dbReference>
<dbReference type="OrthoDB" id="688632at2759"/>
<proteinExistence type="predicted"/>
<sequence length="131" mass="14697">MRVDSGIGKNGEKESFEGYGEAGKNDGLDRLLGINNQTLLGYKKQKVVWLMIFGSRRYGGKGYGYSQLSAGGNSRGILLICDSRVFTCKEAIGDERFIAMKGDRRGKDEEVFLVCIYGTHLVEINRHFEKY</sequence>
<dbReference type="AlphaFoldDB" id="A0A2U1LB70"/>
<name>A0A2U1LB70_ARTAN</name>
<accession>A0A2U1LB70</accession>
<reference evidence="1 2" key="1">
    <citation type="journal article" date="2018" name="Mol. Plant">
        <title>The genome of Artemisia annua provides insight into the evolution of Asteraceae family and artemisinin biosynthesis.</title>
        <authorList>
            <person name="Shen Q."/>
            <person name="Zhang L."/>
            <person name="Liao Z."/>
            <person name="Wang S."/>
            <person name="Yan T."/>
            <person name="Shi P."/>
            <person name="Liu M."/>
            <person name="Fu X."/>
            <person name="Pan Q."/>
            <person name="Wang Y."/>
            <person name="Lv Z."/>
            <person name="Lu X."/>
            <person name="Zhang F."/>
            <person name="Jiang W."/>
            <person name="Ma Y."/>
            <person name="Chen M."/>
            <person name="Hao X."/>
            <person name="Li L."/>
            <person name="Tang Y."/>
            <person name="Lv G."/>
            <person name="Zhou Y."/>
            <person name="Sun X."/>
            <person name="Brodelius P.E."/>
            <person name="Rose J.K.C."/>
            <person name="Tang K."/>
        </authorList>
    </citation>
    <scope>NUCLEOTIDE SEQUENCE [LARGE SCALE GENOMIC DNA]</scope>
    <source>
        <strain evidence="2">cv. Huhao1</strain>
        <tissue evidence="1">Leaf</tissue>
    </source>
</reference>
<protein>
    <submittedName>
        <fullName evidence="1">Uncharacterized protein</fullName>
    </submittedName>
</protein>
<keyword evidence="2" id="KW-1185">Reference proteome</keyword>